<feature type="transmembrane region" description="Helical" evidence="2">
    <location>
        <begin position="72"/>
        <end position="93"/>
    </location>
</feature>
<keyword evidence="2" id="KW-0812">Transmembrane</keyword>
<feature type="domain" description="EamA" evidence="3">
    <location>
        <begin position="17"/>
        <end position="143"/>
    </location>
</feature>
<feature type="transmembrane region" description="Helical" evidence="2">
    <location>
        <begin position="272"/>
        <end position="290"/>
    </location>
</feature>
<dbReference type="EMBL" id="CP016779">
    <property type="protein sequence ID" value="ASY23514.1"/>
    <property type="molecule type" value="Genomic_DNA"/>
</dbReference>
<dbReference type="PANTHER" id="PTHR22911">
    <property type="entry name" value="ACYL-MALONYL CONDENSING ENZYME-RELATED"/>
    <property type="match status" value="1"/>
</dbReference>
<dbReference type="GO" id="GO:0016020">
    <property type="term" value="C:membrane"/>
    <property type="evidence" value="ECO:0007669"/>
    <property type="project" value="InterPro"/>
</dbReference>
<sequence length="300" mass="32496">MKDQDHTKLPSGRDVPLLLLGIIGIGASGPIIAKSLMPVPTMIFWRNLIGGLFMTPFALKRKEWRTLNQRKAILWSALGGVFLAFHFICFFWAMKYTSVATGTALTATQPIFVALFIKFKGGHIPKKSFIGIFIAFISVIVITGVDLNLSVRSFQGDLLAVAGGALAAAYVLISSKVQKEIATSTFMAVCYLTCSLTVLPIVFLGNYSLTGFSISEWILLAALILTAQLLGHSLFNLSLKRVSPAIVSLIVFFEVPVSAVIAYIWLGQQPPAGTIPGIIGLLFGCTLFVLRSSQPISNQR</sequence>
<organism evidence="4 5">
    <name type="scientific">Candidatus Nanopelagicus abundans</name>
    <dbReference type="NCBI Taxonomy" id="1884916"/>
    <lineage>
        <taxon>Bacteria</taxon>
        <taxon>Bacillati</taxon>
        <taxon>Actinomycetota</taxon>
        <taxon>Actinomycetes</taxon>
        <taxon>Candidatus Nanopelagicales</taxon>
        <taxon>Candidatus Nanopelagicaceae</taxon>
        <taxon>Candidatus Nanopelagicus</taxon>
    </lineage>
</organism>
<dbReference type="SUPFAM" id="SSF103481">
    <property type="entry name" value="Multidrug resistance efflux transporter EmrE"/>
    <property type="match status" value="2"/>
</dbReference>
<dbReference type="Pfam" id="PF00892">
    <property type="entry name" value="EamA"/>
    <property type="match status" value="2"/>
</dbReference>
<dbReference type="OrthoDB" id="5242788at2"/>
<evidence type="ECO:0000313" key="5">
    <source>
        <dbReference type="Proteomes" id="UP000217210"/>
    </source>
</evidence>
<evidence type="ECO:0000256" key="2">
    <source>
        <dbReference type="SAM" id="Phobius"/>
    </source>
</evidence>
<accession>A0A249L3F7</accession>
<keyword evidence="2" id="KW-1133">Transmembrane helix</keyword>
<dbReference type="AlphaFoldDB" id="A0A249L3F7"/>
<name>A0A249L3F7_9ACTN</name>
<dbReference type="KEGG" id="nab:B1sIIB91_01020"/>
<evidence type="ECO:0000259" key="3">
    <source>
        <dbReference type="Pfam" id="PF00892"/>
    </source>
</evidence>
<feature type="transmembrane region" description="Helical" evidence="2">
    <location>
        <begin position="185"/>
        <end position="205"/>
    </location>
</feature>
<dbReference type="InterPro" id="IPR000620">
    <property type="entry name" value="EamA_dom"/>
</dbReference>
<gene>
    <name evidence="4" type="ORF">B1sIIB91_01020</name>
</gene>
<feature type="transmembrane region" description="Helical" evidence="2">
    <location>
        <begin position="153"/>
        <end position="173"/>
    </location>
</feature>
<dbReference type="InterPro" id="IPR037185">
    <property type="entry name" value="EmrE-like"/>
</dbReference>
<feature type="transmembrane region" description="Helical" evidence="2">
    <location>
        <begin position="246"/>
        <end position="266"/>
    </location>
</feature>
<dbReference type="Proteomes" id="UP000217210">
    <property type="component" value="Chromosome"/>
</dbReference>
<feature type="transmembrane region" description="Helical" evidence="2">
    <location>
        <begin position="217"/>
        <end position="239"/>
    </location>
</feature>
<evidence type="ECO:0000256" key="1">
    <source>
        <dbReference type="ARBA" id="ARBA00007362"/>
    </source>
</evidence>
<keyword evidence="5" id="KW-1185">Reference proteome</keyword>
<feature type="domain" description="EamA" evidence="3">
    <location>
        <begin position="156"/>
        <end position="289"/>
    </location>
</feature>
<dbReference type="RefSeq" id="WP_095687790.1">
    <property type="nucleotide sequence ID" value="NZ_CP016779.1"/>
</dbReference>
<evidence type="ECO:0000313" key="4">
    <source>
        <dbReference type="EMBL" id="ASY23514.1"/>
    </source>
</evidence>
<proteinExistence type="inferred from homology"/>
<protein>
    <submittedName>
        <fullName evidence="4">EamA-like transporter family protein</fullName>
    </submittedName>
</protein>
<dbReference type="PANTHER" id="PTHR22911:SF76">
    <property type="entry name" value="EAMA DOMAIN-CONTAINING PROTEIN"/>
    <property type="match status" value="1"/>
</dbReference>
<comment type="similarity">
    <text evidence="1">Belongs to the EamA transporter family.</text>
</comment>
<keyword evidence="2" id="KW-0472">Membrane</keyword>
<reference evidence="4 5" key="1">
    <citation type="submission" date="2016-07" db="EMBL/GenBank/DDBJ databases">
        <title>High microdiversification within the ubiquitous acI lineage of Actinobacteria.</title>
        <authorList>
            <person name="Neuenschwander S.M."/>
            <person name="Salcher M."/>
            <person name="Ghai R."/>
            <person name="Pernthaler J."/>
        </authorList>
    </citation>
    <scope>NUCLEOTIDE SEQUENCE [LARGE SCALE GENOMIC DNA]</scope>
    <source>
        <strain evidence="4">MMS-IIB-91</strain>
    </source>
</reference>
<feature type="transmembrane region" description="Helical" evidence="2">
    <location>
        <begin position="43"/>
        <end position="60"/>
    </location>
</feature>
<feature type="transmembrane region" description="Helical" evidence="2">
    <location>
        <begin position="17"/>
        <end position="37"/>
    </location>
</feature>
<feature type="transmembrane region" description="Helical" evidence="2">
    <location>
        <begin position="99"/>
        <end position="117"/>
    </location>
</feature>
<feature type="transmembrane region" description="Helical" evidence="2">
    <location>
        <begin position="129"/>
        <end position="147"/>
    </location>
</feature>